<feature type="transmembrane region" description="Helical" evidence="1">
    <location>
        <begin position="237"/>
        <end position="261"/>
    </location>
</feature>
<comment type="caution">
    <text evidence="3">The sequence shown here is derived from an EMBL/GenBank/DDBJ whole genome shotgun (WGS) entry which is preliminary data.</text>
</comment>
<keyword evidence="1" id="KW-0812">Transmembrane</keyword>
<feature type="transmembrane region" description="Helical" evidence="1">
    <location>
        <begin position="55"/>
        <end position="75"/>
    </location>
</feature>
<dbReference type="InterPro" id="IPR045340">
    <property type="entry name" value="DUF6533"/>
</dbReference>
<feature type="domain" description="DUF6533" evidence="2">
    <location>
        <begin position="22"/>
        <end position="65"/>
    </location>
</feature>
<dbReference type="AlphaFoldDB" id="V2X194"/>
<protein>
    <recommendedName>
        <fullName evidence="2">DUF6533 domain-containing protein</fullName>
    </recommendedName>
</protein>
<feature type="transmembrane region" description="Helical" evidence="1">
    <location>
        <begin position="119"/>
        <end position="137"/>
    </location>
</feature>
<dbReference type="HOGENOM" id="CLU_035509_7_0_1"/>
<feature type="transmembrane region" description="Helical" evidence="1">
    <location>
        <begin position="192"/>
        <end position="216"/>
    </location>
</feature>
<name>V2X194_MONRO</name>
<gene>
    <name evidence="3" type="ORF">Moror_9784</name>
</gene>
<evidence type="ECO:0000313" key="3">
    <source>
        <dbReference type="EMBL" id="ESK86556.1"/>
    </source>
</evidence>
<keyword evidence="1" id="KW-1133">Transmembrane helix</keyword>
<reference evidence="3 4" key="1">
    <citation type="journal article" date="2014" name="BMC Genomics">
        <title>Genome and secretome analysis of the hemibiotrophic fungal pathogen, Moniliophthora roreri, which causes frosty pod rot disease of cacao: mechanisms of the biotrophic and necrotrophic phases.</title>
        <authorList>
            <person name="Meinhardt L.W."/>
            <person name="Costa G.G.L."/>
            <person name="Thomazella D.P.T."/>
            <person name="Teixeira P.J.P.L."/>
            <person name="Carazzolle M.F."/>
            <person name="Schuster S.C."/>
            <person name="Carlson J.E."/>
            <person name="Guiltinan M.J."/>
            <person name="Mieczkowski P."/>
            <person name="Farmer A."/>
            <person name="Ramaraj T."/>
            <person name="Crozier J."/>
            <person name="Davis R.E."/>
            <person name="Shao J."/>
            <person name="Melnick R.L."/>
            <person name="Pereira G.A.G."/>
            <person name="Bailey B.A."/>
        </authorList>
    </citation>
    <scope>NUCLEOTIDE SEQUENCE [LARGE SCALE GENOMIC DNA]</scope>
    <source>
        <strain evidence="3 4">MCA 2997</strain>
    </source>
</reference>
<dbReference type="OrthoDB" id="2686513at2759"/>
<dbReference type="EMBL" id="AWSO01000919">
    <property type="protein sequence ID" value="ESK86556.1"/>
    <property type="molecule type" value="Genomic_DNA"/>
</dbReference>
<organism evidence="3 4">
    <name type="scientific">Moniliophthora roreri (strain MCA 2997)</name>
    <name type="common">Cocoa frosty pod rot fungus</name>
    <name type="synonym">Crinipellis roreri</name>
    <dbReference type="NCBI Taxonomy" id="1381753"/>
    <lineage>
        <taxon>Eukaryota</taxon>
        <taxon>Fungi</taxon>
        <taxon>Dikarya</taxon>
        <taxon>Basidiomycota</taxon>
        <taxon>Agaricomycotina</taxon>
        <taxon>Agaricomycetes</taxon>
        <taxon>Agaricomycetidae</taxon>
        <taxon>Agaricales</taxon>
        <taxon>Marasmiineae</taxon>
        <taxon>Marasmiaceae</taxon>
        <taxon>Moniliophthora</taxon>
    </lineage>
</organism>
<sequence>MTSVLVNLTQEDAREHYIHSLVQVVPAAILFWDHIITLDSEITYIWMRPKSRSSIIFLAVRYLTLTSNLPAWIFPFYPLGTERLLQGRDCLLSNIALHIAIPLMTLRIYALYCSDRRISWFFGAVVVLVLGLTGVRAQKVEGALCLVDPGWDSIRSLDKSKYLIRYQGYVMSGCLIRRQGTSFDNPIFRVPISTGIVGIWLALFVYDTIIFVLTAARTYQFWREGNIQLRRLNLFSLLFRDGAVYFAVMVLANLTNILTFYLCGVSALEFGCLVERLTTIISAFYAWRSINVRQLYLSDDAMSSHVELAFERRHWIVYPTRYNSDMENEDNGCYGGF</sequence>
<dbReference type="Proteomes" id="UP000017559">
    <property type="component" value="Unassembled WGS sequence"/>
</dbReference>
<keyword evidence="4" id="KW-1185">Reference proteome</keyword>
<dbReference type="Pfam" id="PF20151">
    <property type="entry name" value="DUF6533"/>
    <property type="match status" value="1"/>
</dbReference>
<proteinExistence type="predicted"/>
<keyword evidence="1" id="KW-0472">Membrane</keyword>
<feature type="transmembrane region" description="Helical" evidence="1">
    <location>
        <begin position="95"/>
        <end position="112"/>
    </location>
</feature>
<dbReference type="KEGG" id="mrr:Moror_9784"/>
<evidence type="ECO:0000259" key="2">
    <source>
        <dbReference type="Pfam" id="PF20151"/>
    </source>
</evidence>
<evidence type="ECO:0000256" key="1">
    <source>
        <dbReference type="SAM" id="Phobius"/>
    </source>
</evidence>
<evidence type="ECO:0000313" key="4">
    <source>
        <dbReference type="Proteomes" id="UP000017559"/>
    </source>
</evidence>
<accession>V2X194</accession>